<protein>
    <recommendedName>
        <fullName evidence="5">Cohesin domain-containing protein</fullName>
    </recommendedName>
</protein>
<proteinExistence type="predicted"/>
<evidence type="ECO:0000256" key="2">
    <source>
        <dbReference type="SAM" id="Phobius"/>
    </source>
</evidence>
<dbReference type="EMBL" id="JACRWC010000083">
    <property type="protein sequence ID" value="MBC5999666.1"/>
    <property type="molecule type" value="Genomic_DNA"/>
</dbReference>
<gene>
    <name evidence="3" type="ORF">H8876_06600</name>
</gene>
<sequence length="307" mass="32737">MTYSEKKDQFHDRVLRRIIVFLVVAAFAVPLLTPRVFAASTVSISGGDQVKGGETFTVTVTYSGAQIGSVNGSMTYDTNKLNYLSGGSSSGNTGYIQMKEIGSGSISFQIKFQAVGDGSTTLKVNTTEMYDVNDNALDTPSATKTVKVIGSADSDDVIQATQAETQEATAINETMESGVDEKGDEGEMTGGYLLLIISAAVLAVIIAVIAAVLIKKRGGKGKGPKGPKGPNGPEDLGGSGRSHSSEIAAKAAQAAEEHRRASTDTMVLEPDAEPVSRNTRMFHKGDFEQETAKWEDQEDRWPDDDRW</sequence>
<feature type="compositionally biased region" description="Basic and acidic residues" evidence="1">
    <location>
        <begin position="283"/>
        <end position="307"/>
    </location>
</feature>
<comment type="caution">
    <text evidence="3">The sequence shown here is derived from an EMBL/GenBank/DDBJ whole genome shotgun (WGS) entry which is preliminary data.</text>
</comment>
<dbReference type="GO" id="GO:0030246">
    <property type="term" value="F:carbohydrate binding"/>
    <property type="evidence" value="ECO:0007669"/>
    <property type="project" value="InterPro"/>
</dbReference>
<evidence type="ECO:0000313" key="4">
    <source>
        <dbReference type="Proteomes" id="UP000644115"/>
    </source>
</evidence>
<dbReference type="SUPFAM" id="SSF49384">
    <property type="entry name" value="Carbohydrate-binding domain"/>
    <property type="match status" value="1"/>
</dbReference>
<evidence type="ECO:0000256" key="1">
    <source>
        <dbReference type="SAM" id="MobiDB-lite"/>
    </source>
</evidence>
<organism evidence="3 4">
    <name type="scientific">Lentihominibacter faecis</name>
    <dbReference type="NCBI Taxonomy" id="2764712"/>
    <lineage>
        <taxon>Bacteria</taxon>
        <taxon>Bacillati</taxon>
        <taxon>Bacillota</taxon>
        <taxon>Clostridia</taxon>
        <taxon>Peptostreptococcales</taxon>
        <taxon>Anaerovoracaceae</taxon>
        <taxon>Lentihominibacter</taxon>
    </lineage>
</organism>
<keyword evidence="2" id="KW-1133">Transmembrane helix</keyword>
<reference evidence="3" key="1">
    <citation type="submission" date="2020-08" db="EMBL/GenBank/DDBJ databases">
        <authorList>
            <person name="Liu C."/>
            <person name="Sun Q."/>
        </authorList>
    </citation>
    <scope>NUCLEOTIDE SEQUENCE</scope>
    <source>
        <strain evidence="3">BX16</strain>
    </source>
</reference>
<feature type="region of interest" description="Disordered" evidence="1">
    <location>
        <begin position="217"/>
        <end position="307"/>
    </location>
</feature>
<dbReference type="RefSeq" id="WP_249287072.1">
    <property type="nucleotide sequence ID" value="NZ_JACRWC010000083.1"/>
</dbReference>
<dbReference type="Gene3D" id="2.60.40.680">
    <property type="match status" value="1"/>
</dbReference>
<dbReference type="InterPro" id="IPR008965">
    <property type="entry name" value="CBM2/CBM3_carb-bd_dom_sf"/>
</dbReference>
<keyword evidence="4" id="KW-1185">Reference proteome</keyword>
<keyword evidence="2" id="KW-0812">Transmembrane</keyword>
<feature type="transmembrane region" description="Helical" evidence="2">
    <location>
        <begin position="192"/>
        <end position="214"/>
    </location>
</feature>
<dbReference type="AlphaFoldDB" id="A0A923SN12"/>
<name>A0A923SN12_9FIRM</name>
<dbReference type="Proteomes" id="UP000644115">
    <property type="component" value="Unassembled WGS sequence"/>
</dbReference>
<keyword evidence="2" id="KW-0472">Membrane</keyword>
<evidence type="ECO:0000313" key="3">
    <source>
        <dbReference type="EMBL" id="MBC5999666.1"/>
    </source>
</evidence>
<accession>A0A923SN12</accession>
<evidence type="ECO:0008006" key="5">
    <source>
        <dbReference type="Google" id="ProtNLM"/>
    </source>
</evidence>